<organism evidence="1 2">
    <name type="scientific">Parasedimentitalea psychrophila</name>
    <dbReference type="NCBI Taxonomy" id="2997337"/>
    <lineage>
        <taxon>Bacteria</taxon>
        <taxon>Pseudomonadati</taxon>
        <taxon>Pseudomonadota</taxon>
        <taxon>Alphaproteobacteria</taxon>
        <taxon>Rhodobacterales</taxon>
        <taxon>Paracoccaceae</taxon>
        <taxon>Parasedimentitalea</taxon>
    </lineage>
</organism>
<dbReference type="AlphaFoldDB" id="A0A9Y2L2D8"/>
<keyword evidence="2" id="KW-1185">Reference proteome</keyword>
<proteinExistence type="predicted"/>
<dbReference type="KEGG" id="ppso:QPJ95_11640"/>
<dbReference type="EMBL" id="CP127247">
    <property type="protein sequence ID" value="WIY27500.1"/>
    <property type="molecule type" value="Genomic_DNA"/>
</dbReference>
<dbReference type="RefSeq" id="WP_270920460.1">
    <property type="nucleotide sequence ID" value="NZ_CP127247.1"/>
</dbReference>
<evidence type="ECO:0000313" key="2">
    <source>
        <dbReference type="Proteomes" id="UP001238334"/>
    </source>
</evidence>
<sequence>MLRGFILIWLLVLGPTAARAGAWMRDQGSGFAAASATLRHSFGAWSSELGFYGDFGLSAGLTLGIDLNDTDNLSGHALVFARIPLELLPSGHHLATELALGGAHSQNRWRPMQRLTLSYGRGFDSAWGPGWLAVDGAYEMRGTSPDPILKLDATIGLTEQRRLRPMLQIETAKISGQRLFYSITPSLQIPLPQQVQLLIGLEHRVAPQRSLGLKVGVWHRF</sequence>
<protein>
    <submittedName>
        <fullName evidence="1">Uncharacterized protein</fullName>
    </submittedName>
</protein>
<reference evidence="1 2" key="1">
    <citation type="submission" date="2023-06" db="EMBL/GenBank/DDBJ databases">
        <title>Parasedimentitalea psychrophila sp. nov., a psychrophilic bacterium isolated from deep-sea sediment.</title>
        <authorList>
            <person name="Li A."/>
        </authorList>
    </citation>
    <scope>NUCLEOTIDE SEQUENCE [LARGE SCALE GENOMIC DNA]</scope>
    <source>
        <strain evidence="1 2">QS115</strain>
    </source>
</reference>
<name>A0A9Y2L2D8_9RHOB</name>
<evidence type="ECO:0000313" key="1">
    <source>
        <dbReference type="EMBL" id="WIY27500.1"/>
    </source>
</evidence>
<gene>
    <name evidence="1" type="ORF">QPJ95_11640</name>
</gene>
<dbReference type="Proteomes" id="UP001238334">
    <property type="component" value="Chromosome"/>
</dbReference>
<accession>A0A9Y2L2D8</accession>